<feature type="binding site" evidence="2">
    <location>
        <begin position="202"/>
        <end position="204"/>
    </location>
    <ligand>
        <name>substrate</name>
    </ligand>
</feature>
<keyword evidence="1 2" id="KW-0808">Transferase</keyword>
<organism evidence="3 4">
    <name type="scientific">Hyalangium minutum</name>
    <dbReference type="NCBI Taxonomy" id="394096"/>
    <lineage>
        <taxon>Bacteria</taxon>
        <taxon>Pseudomonadati</taxon>
        <taxon>Myxococcota</taxon>
        <taxon>Myxococcia</taxon>
        <taxon>Myxococcales</taxon>
        <taxon>Cystobacterineae</taxon>
        <taxon>Archangiaceae</taxon>
        <taxon>Hyalangium</taxon>
    </lineage>
</organism>
<feature type="binding site" evidence="2">
    <location>
        <position position="79"/>
    </location>
    <ligand>
        <name>substrate</name>
    </ligand>
</feature>
<dbReference type="AlphaFoldDB" id="A0A085W696"/>
<dbReference type="PANTHER" id="PTHR10291">
    <property type="entry name" value="DEHYDRODOLICHYL DIPHOSPHATE SYNTHASE FAMILY MEMBER"/>
    <property type="match status" value="1"/>
</dbReference>
<evidence type="ECO:0000256" key="1">
    <source>
        <dbReference type="ARBA" id="ARBA00022679"/>
    </source>
</evidence>
<dbReference type="FunFam" id="3.40.1180.10:FF:000001">
    <property type="entry name" value="(2E,6E)-farnesyl-diphosphate-specific ditrans,polycis-undecaprenyl-diphosphate synthase"/>
    <property type="match status" value="1"/>
</dbReference>
<dbReference type="HAMAP" id="MF_01139">
    <property type="entry name" value="ISPT"/>
    <property type="match status" value="1"/>
</dbReference>
<evidence type="ECO:0000256" key="2">
    <source>
        <dbReference type="HAMAP-Rule" id="MF_01139"/>
    </source>
</evidence>
<feature type="binding site" evidence="2">
    <location>
        <begin position="29"/>
        <end position="32"/>
    </location>
    <ligand>
        <name>substrate</name>
    </ligand>
</feature>
<dbReference type="InterPro" id="IPR001441">
    <property type="entry name" value="UPP_synth-like"/>
</dbReference>
<dbReference type="InterPro" id="IPR018520">
    <property type="entry name" value="UPP_synth-like_CS"/>
</dbReference>
<dbReference type="RefSeq" id="WP_044196177.1">
    <property type="nucleotide sequence ID" value="NZ_JMCB01000018.1"/>
</dbReference>
<proteinExistence type="inferred from homology"/>
<feature type="binding site" evidence="2">
    <location>
        <position position="196"/>
    </location>
    <ligand>
        <name>substrate</name>
    </ligand>
</feature>
<dbReference type="EC" id="2.5.1.-" evidence="2"/>
<dbReference type="PANTHER" id="PTHR10291:SF0">
    <property type="entry name" value="DEHYDRODOLICHYL DIPHOSPHATE SYNTHASE 2"/>
    <property type="match status" value="1"/>
</dbReference>
<dbReference type="Pfam" id="PF01255">
    <property type="entry name" value="Prenyltransf"/>
    <property type="match status" value="1"/>
</dbReference>
<dbReference type="Gene3D" id="3.40.1180.10">
    <property type="entry name" value="Decaprenyl diphosphate synthase-like"/>
    <property type="match status" value="1"/>
</dbReference>
<feature type="binding site" evidence="2">
    <location>
        <position position="28"/>
    </location>
    <ligand>
        <name>Mg(2+)</name>
        <dbReference type="ChEBI" id="CHEBI:18420"/>
    </ligand>
</feature>
<comment type="similarity">
    <text evidence="2">Belongs to the UPP synthase family.</text>
</comment>
<keyword evidence="2" id="KW-0479">Metal-binding</keyword>
<comment type="subunit">
    <text evidence="2">Homodimer.</text>
</comment>
<dbReference type="GO" id="GO:0045547">
    <property type="term" value="F:ditrans,polycis-polyprenyl diphosphate synthase [(2E,6E)-farnesyl diphosphate specific] activity"/>
    <property type="evidence" value="ECO:0007669"/>
    <property type="project" value="TreeGrafter"/>
</dbReference>
<dbReference type="Proteomes" id="UP000028725">
    <property type="component" value="Unassembled WGS sequence"/>
</dbReference>
<feature type="binding site" evidence="2">
    <location>
        <position position="215"/>
    </location>
    <ligand>
        <name>Mg(2+)</name>
        <dbReference type="ChEBI" id="CHEBI:18420"/>
    </ligand>
</feature>
<dbReference type="PROSITE" id="PS01066">
    <property type="entry name" value="UPP_SYNTHASE"/>
    <property type="match status" value="1"/>
</dbReference>
<comment type="caution">
    <text evidence="2">Lacks conserved residue(s) required for the propagation of feature annotation.</text>
</comment>
<comment type="cofactor">
    <cofactor evidence="2">
        <name>Mg(2+)</name>
        <dbReference type="ChEBI" id="CHEBI:18420"/>
    </cofactor>
    <text evidence="2">Binds 2 magnesium ions per subunit.</text>
</comment>
<feature type="active site" description="Proton acceptor" evidence="2">
    <location>
        <position position="76"/>
    </location>
</feature>
<gene>
    <name evidence="3" type="ORF">DB31_2802</name>
</gene>
<dbReference type="PATRIC" id="fig|394096.3.peg.7130"/>
<accession>A0A085W696</accession>
<feature type="binding site" evidence="2">
    <location>
        <position position="77"/>
    </location>
    <ligand>
        <name>substrate</name>
    </ligand>
</feature>
<dbReference type="EMBL" id="JMCB01000018">
    <property type="protein sequence ID" value="KFE63209.1"/>
    <property type="molecule type" value="Genomic_DNA"/>
</dbReference>
<dbReference type="STRING" id="394096.DB31_2802"/>
<dbReference type="GO" id="GO:0000287">
    <property type="term" value="F:magnesium ion binding"/>
    <property type="evidence" value="ECO:0007669"/>
    <property type="project" value="UniProtKB-UniRule"/>
</dbReference>
<keyword evidence="2" id="KW-0460">Magnesium</keyword>
<evidence type="ECO:0000313" key="4">
    <source>
        <dbReference type="Proteomes" id="UP000028725"/>
    </source>
</evidence>
<dbReference type="GO" id="GO:0016094">
    <property type="term" value="P:polyprenol biosynthetic process"/>
    <property type="evidence" value="ECO:0007669"/>
    <property type="project" value="TreeGrafter"/>
</dbReference>
<sequence>MERPSALIALEQQVKARPLPRHVGIIMDGNGRWAEIRGLARLEGHREGSTSVREVTRVARRVGVSALTLYAFSSQNWARPADEVAGLMELLREFLQTERSEILDNGIRLHAIGEVDKLPRYVREPLDKLRADSAHNTGMVLTLALSYGGREELIHAAREIAQAVAAGTLDPARIGEKDIESHLWTQGLPPLDLMVRTSGEFRVSNFLLWQMAYAELYFADVLWPDFRTEAFLRSLSHYQQRERRFGLTSAQLQREETQRAKA</sequence>
<dbReference type="OrthoDB" id="4191603at2"/>
<feature type="binding site" evidence="2">
    <location>
        <position position="45"/>
    </location>
    <ligand>
        <name>substrate</name>
    </ligand>
</feature>
<dbReference type="SUPFAM" id="SSF64005">
    <property type="entry name" value="Undecaprenyl diphosphate synthase"/>
    <property type="match status" value="1"/>
</dbReference>
<reference evidence="3 4" key="1">
    <citation type="submission" date="2014-04" db="EMBL/GenBank/DDBJ databases">
        <title>Genome assembly of Hyalangium minutum DSM 14724.</title>
        <authorList>
            <person name="Sharma G."/>
            <person name="Subramanian S."/>
        </authorList>
    </citation>
    <scope>NUCLEOTIDE SEQUENCE [LARGE SCALE GENOMIC DNA]</scope>
    <source>
        <strain evidence="3 4">DSM 14724</strain>
    </source>
</reference>
<keyword evidence="4" id="KW-1185">Reference proteome</keyword>
<dbReference type="InterPro" id="IPR036424">
    <property type="entry name" value="UPP_synth-like_sf"/>
</dbReference>
<feature type="active site" evidence="2">
    <location>
        <position position="28"/>
    </location>
</feature>
<feature type="binding site" evidence="2">
    <location>
        <position position="41"/>
    </location>
    <ligand>
        <name>substrate</name>
    </ligand>
</feature>
<dbReference type="NCBIfam" id="NF011405">
    <property type="entry name" value="PRK14830.1"/>
    <property type="match status" value="1"/>
</dbReference>
<dbReference type="CDD" id="cd00475">
    <property type="entry name" value="Cis_IPPS"/>
    <property type="match status" value="1"/>
</dbReference>
<feature type="binding site" evidence="2">
    <location>
        <position position="33"/>
    </location>
    <ligand>
        <name>substrate</name>
    </ligand>
</feature>
<name>A0A085W696_9BACT</name>
<comment type="caution">
    <text evidence="3">The sequence shown here is derived from an EMBL/GenBank/DDBJ whole genome shotgun (WGS) entry which is preliminary data.</text>
</comment>
<dbReference type="NCBIfam" id="TIGR00055">
    <property type="entry name" value="uppS"/>
    <property type="match status" value="1"/>
</dbReference>
<protein>
    <recommendedName>
        <fullName evidence="2">Isoprenyl transferase</fullName>
        <ecNumber evidence="2">2.5.1.-</ecNumber>
    </recommendedName>
</protein>
<evidence type="ECO:0000313" key="3">
    <source>
        <dbReference type="EMBL" id="KFE63209.1"/>
    </source>
</evidence>
<comment type="function">
    <text evidence="2">Catalyzes the condensation of isopentenyl diphosphate (IPP) with allylic pyrophosphates generating different type of terpenoids.</text>
</comment>